<sequence>MFPSPNFQDISSFHAGFVCSSFIGLLYAGYALCLFGFYSVMTFVVLHSSATSVTLGLLTSDIYSLFIGRFLFGYKFSGLYILSFILIIVGFAAYNSMATYTSESHKETENNDTEEMEAPPESATPLENVSKQLCTVIGDSAQ</sequence>
<evidence type="ECO:0000256" key="3">
    <source>
        <dbReference type="ARBA" id="ARBA00022448"/>
    </source>
</evidence>
<feature type="transmembrane region" description="Helical" evidence="9">
    <location>
        <begin position="78"/>
        <end position="97"/>
    </location>
</feature>
<keyword evidence="11" id="KW-1185">Reference proteome</keyword>
<dbReference type="OrthoDB" id="429955at2759"/>
<feature type="transmembrane region" description="Helical" evidence="9">
    <location>
        <begin position="50"/>
        <end position="72"/>
    </location>
</feature>
<gene>
    <name evidence="10" type="ORF">AB205_0021220</name>
</gene>
<evidence type="ECO:0000256" key="8">
    <source>
        <dbReference type="SAM" id="MobiDB-lite"/>
    </source>
</evidence>
<dbReference type="InterPro" id="IPR052221">
    <property type="entry name" value="SLC35F_Transporter"/>
</dbReference>
<protein>
    <submittedName>
        <fullName evidence="10">Uncharacterized protein</fullName>
    </submittedName>
</protein>
<keyword evidence="4 9" id="KW-0812">Transmembrane</keyword>
<evidence type="ECO:0000256" key="1">
    <source>
        <dbReference type="ARBA" id="ARBA00004141"/>
    </source>
</evidence>
<keyword evidence="3" id="KW-0813">Transport</keyword>
<evidence type="ECO:0000313" key="11">
    <source>
        <dbReference type="Proteomes" id="UP000228934"/>
    </source>
</evidence>
<dbReference type="Proteomes" id="UP000228934">
    <property type="component" value="Unassembled WGS sequence"/>
</dbReference>
<evidence type="ECO:0000256" key="4">
    <source>
        <dbReference type="ARBA" id="ARBA00022692"/>
    </source>
</evidence>
<keyword evidence="5 9" id="KW-1133">Transmembrane helix</keyword>
<dbReference type="GO" id="GO:0022857">
    <property type="term" value="F:transmembrane transporter activity"/>
    <property type="evidence" value="ECO:0007669"/>
    <property type="project" value="InterPro"/>
</dbReference>
<accession>A0A2G9RVW8</accession>
<feature type="region of interest" description="Disordered" evidence="8">
    <location>
        <begin position="103"/>
        <end position="130"/>
    </location>
</feature>
<evidence type="ECO:0000256" key="9">
    <source>
        <dbReference type="SAM" id="Phobius"/>
    </source>
</evidence>
<dbReference type="AlphaFoldDB" id="A0A2G9RVW8"/>
<reference evidence="11" key="1">
    <citation type="journal article" date="2017" name="Nat. Commun.">
        <title>The North American bullfrog draft genome provides insight into hormonal regulation of long noncoding RNA.</title>
        <authorList>
            <person name="Hammond S.A."/>
            <person name="Warren R.L."/>
            <person name="Vandervalk B.P."/>
            <person name="Kucuk E."/>
            <person name="Khan H."/>
            <person name="Gibb E.A."/>
            <person name="Pandoh P."/>
            <person name="Kirk H."/>
            <person name="Zhao Y."/>
            <person name="Jones M."/>
            <person name="Mungall A.J."/>
            <person name="Coope R."/>
            <person name="Pleasance S."/>
            <person name="Moore R.A."/>
            <person name="Holt R.A."/>
            <person name="Round J.M."/>
            <person name="Ohora S."/>
            <person name="Walle B.V."/>
            <person name="Veldhoen N."/>
            <person name="Helbing C.C."/>
            <person name="Birol I."/>
        </authorList>
    </citation>
    <scope>NUCLEOTIDE SEQUENCE [LARGE SCALE GENOMIC DNA]</scope>
</reference>
<dbReference type="Pfam" id="PF06027">
    <property type="entry name" value="SLC35F"/>
    <property type="match status" value="1"/>
</dbReference>
<evidence type="ECO:0000256" key="6">
    <source>
        <dbReference type="ARBA" id="ARBA00023136"/>
    </source>
</evidence>
<organism evidence="10 11">
    <name type="scientific">Aquarana catesbeiana</name>
    <name type="common">American bullfrog</name>
    <name type="synonym">Rana catesbeiana</name>
    <dbReference type="NCBI Taxonomy" id="8400"/>
    <lineage>
        <taxon>Eukaryota</taxon>
        <taxon>Metazoa</taxon>
        <taxon>Chordata</taxon>
        <taxon>Craniata</taxon>
        <taxon>Vertebrata</taxon>
        <taxon>Euteleostomi</taxon>
        <taxon>Amphibia</taxon>
        <taxon>Batrachia</taxon>
        <taxon>Anura</taxon>
        <taxon>Neobatrachia</taxon>
        <taxon>Ranoidea</taxon>
        <taxon>Ranidae</taxon>
        <taxon>Aquarana</taxon>
    </lineage>
</organism>
<evidence type="ECO:0000256" key="5">
    <source>
        <dbReference type="ARBA" id="ARBA00022989"/>
    </source>
</evidence>
<feature type="transmembrane region" description="Helical" evidence="9">
    <location>
        <begin position="12"/>
        <end position="38"/>
    </location>
</feature>
<comment type="function">
    <text evidence="7">Putative solute transporter.</text>
</comment>
<evidence type="ECO:0000313" key="10">
    <source>
        <dbReference type="EMBL" id="PIO32030.1"/>
    </source>
</evidence>
<proteinExistence type="inferred from homology"/>
<evidence type="ECO:0000256" key="7">
    <source>
        <dbReference type="ARBA" id="ARBA00037727"/>
    </source>
</evidence>
<comment type="subcellular location">
    <subcellularLocation>
        <location evidence="1">Membrane</location>
        <topology evidence="1">Multi-pass membrane protein</topology>
    </subcellularLocation>
</comment>
<comment type="similarity">
    <text evidence="2">Belongs to the SLC35F solute transporter family.</text>
</comment>
<dbReference type="GO" id="GO:0016020">
    <property type="term" value="C:membrane"/>
    <property type="evidence" value="ECO:0007669"/>
    <property type="project" value="UniProtKB-SubCell"/>
</dbReference>
<dbReference type="PANTHER" id="PTHR14233">
    <property type="entry name" value="DUF914-RELATED"/>
    <property type="match status" value="1"/>
</dbReference>
<dbReference type="EMBL" id="KV933152">
    <property type="protein sequence ID" value="PIO32030.1"/>
    <property type="molecule type" value="Genomic_DNA"/>
</dbReference>
<keyword evidence="6 9" id="KW-0472">Membrane</keyword>
<name>A0A2G9RVW8_AQUCT</name>
<dbReference type="PANTHER" id="PTHR14233:SF4">
    <property type="entry name" value="SOLUTE CARRIER FAMILY 35 MEMBER F2"/>
    <property type="match status" value="1"/>
</dbReference>
<dbReference type="InterPro" id="IPR009262">
    <property type="entry name" value="SLC35_F1/F2/F6"/>
</dbReference>
<evidence type="ECO:0000256" key="2">
    <source>
        <dbReference type="ARBA" id="ARBA00007863"/>
    </source>
</evidence>